<feature type="transmembrane region" description="Helical" evidence="5">
    <location>
        <begin position="90"/>
        <end position="115"/>
    </location>
</feature>
<evidence type="ECO:0000313" key="6">
    <source>
        <dbReference type="EMBL" id="SHK89190.1"/>
    </source>
</evidence>
<evidence type="ECO:0000256" key="4">
    <source>
        <dbReference type="ARBA" id="ARBA00023136"/>
    </source>
</evidence>
<keyword evidence="2 5" id="KW-0812">Transmembrane</keyword>
<feature type="transmembrane region" description="Helical" evidence="5">
    <location>
        <begin position="198"/>
        <end position="218"/>
    </location>
</feature>
<reference evidence="7" key="1">
    <citation type="submission" date="2016-11" db="EMBL/GenBank/DDBJ databases">
        <authorList>
            <person name="Varghese N."/>
            <person name="Submissions S."/>
        </authorList>
    </citation>
    <scope>NUCLEOTIDE SEQUENCE [LARGE SCALE GENOMIC DNA]</scope>
    <source>
        <strain evidence="7">USBA-503</strain>
    </source>
</reference>
<evidence type="ECO:0000256" key="5">
    <source>
        <dbReference type="SAM" id="Phobius"/>
    </source>
</evidence>
<feature type="transmembrane region" description="Helical" evidence="5">
    <location>
        <begin position="238"/>
        <end position="259"/>
    </location>
</feature>
<dbReference type="Pfam" id="PF13520">
    <property type="entry name" value="AA_permease_2"/>
    <property type="match status" value="1"/>
</dbReference>
<evidence type="ECO:0000256" key="1">
    <source>
        <dbReference type="ARBA" id="ARBA00004141"/>
    </source>
</evidence>
<evidence type="ECO:0000256" key="3">
    <source>
        <dbReference type="ARBA" id="ARBA00022989"/>
    </source>
</evidence>
<dbReference type="AlphaFoldDB" id="A0A1M6W5W6"/>
<comment type="subcellular location">
    <subcellularLocation>
        <location evidence="1">Membrane</location>
        <topology evidence="1">Multi-pass membrane protein</topology>
    </subcellularLocation>
</comment>
<proteinExistence type="predicted"/>
<dbReference type="EMBL" id="FRAF01000026">
    <property type="protein sequence ID" value="SHK89190.1"/>
    <property type="molecule type" value="Genomic_DNA"/>
</dbReference>
<feature type="transmembrane region" description="Helical" evidence="5">
    <location>
        <begin position="51"/>
        <end position="70"/>
    </location>
</feature>
<feature type="transmembrane region" description="Helical" evidence="5">
    <location>
        <begin position="373"/>
        <end position="390"/>
    </location>
</feature>
<name>A0A1M6W5W6_9BACL</name>
<dbReference type="Proteomes" id="UP000184016">
    <property type="component" value="Unassembled WGS sequence"/>
</dbReference>
<evidence type="ECO:0000313" key="7">
    <source>
        <dbReference type="Proteomes" id="UP000184016"/>
    </source>
</evidence>
<feature type="transmembrane region" description="Helical" evidence="5">
    <location>
        <begin position="460"/>
        <end position="478"/>
    </location>
</feature>
<dbReference type="InterPro" id="IPR053153">
    <property type="entry name" value="APC_K+_Transporter"/>
</dbReference>
<feature type="transmembrane region" description="Helical" evidence="5">
    <location>
        <begin position="321"/>
        <end position="342"/>
    </location>
</feature>
<feature type="transmembrane region" description="Helical" evidence="5">
    <location>
        <begin position="136"/>
        <end position="158"/>
    </location>
</feature>
<dbReference type="STRING" id="1830138.SAMN05443507_1262"/>
<accession>A0A1M6W5W6</accession>
<dbReference type="GO" id="GO:0022857">
    <property type="term" value="F:transmembrane transporter activity"/>
    <property type="evidence" value="ECO:0007669"/>
    <property type="project" value="InterPro"/>
</dbReference>
<gene>
    <name evidence="6" type="ORF">SAMN05443507_1262</name>
</gene>
<feature type="transmembrane region" description="Helical" evidence="5">
    <location>
        <begin position="12"/>
        <end position="30"/>
    </location>
</feature>
<feature type="transmembrane region" description="Helical" evidence="5">
    <location>
        <begin position="436"/>
        <end position="454"/>
    </location>
</feature>
<feature type="transmembrane region" description="Helical" evidence="5">
    <location>
        <begin position="164"/>
        <end position="186"/>
    </location>
</feature>
<feature type="transmembrane region" description="Helical" evidence="5">
    <location>
        <begin position="402"/>
        <end position="424"/>
    </location>
</feature>
<dbReference type="RefSeq" id="WP_238413531.1">
    <property type="nucleotide sequence ID" value="NZ_FRAF01000026.1"/>
</dbReference>
<protein>
    <submittedName>
        <fullName evidence="6">Amino acid/polyamine/organocation transporter, APC superfamily</fullName>
    </submittedName>
</protein>
<feature type="transmembrane region" description="Helical" evidence="5">
    <location>
        <begin position="280"/>
        <end position="301"/>
    </location>
</feature>
<organism evidence="6 7">
    <name type="scientific">Alicyclobacillus tolerans</name>
    <dbReference type="NCBI Taxonomy" id="90970"/>
    <lineage>
        <taxon>Bacteria</taxon>
        <taxon>Bacillati</taxon>
        <taxon>Bacillota</taxon>
        <taxon>Bacilli</taxon>
        <taxon>Bacillales</taxon>
        <taxon>Alicyclobacillaceae</taxon>
        <taxon>Alicyclobacillus</taxon>
    </lineage>
</organism>
<keyword evidence="3 5" id="KW-1133">Transmembrane helix</keyword>
<dbReference type="Gene3D" id="1.20.1740.10">
    <property type="entry name" value="Amino acid/polyamine transporter I"/>
    <property type="match status" value="1"/>
</dbReference>
<evidence type="ECO:0000256" key="2">
    <source>
        <dbReference type="ARBA" id="ARBA00022692"/>
    </source>
</evidence>
<keyword evidence="4 5" id="KW-0472">Membrane</keyword>
<dbReference type="GO" id="GO:0016020">
    <property type="term" value="C:membrane"/>
    <property type="evidence" value="ECO:0007669"/>
    <property type="project" value="UniProtKB-SubCell"/>
</dbReference>
<keyword evidence="7" id="KW-1185">Reference proteome</keyword>
<dbReference type="PANTHER" id="PTHR47704">
    <property type="entry name" value="POTASSIUM TRANSPORTER KIMA"/>
    <property type="match status" value="1"/>
</dbReference>
<dbReference type="PANTHER" id="PTHR47704:SF1">
    <property type="entry name" value="POTASSIUM TRANSPORTER KIMA"/>
    <property type="match status" value="1"/>
</dbReference>
<dbReference type="InterPro" id="IPR002293">
    <property type="entry name" value="AA/rel_permease1"/>
</dbReference>
<sequence length="644" mass="71354">MHKTLPFLDPLLIVLSLLALWFAVANFNSVKRFLVGRPMRSRELNNNHTKLFWFIALPVLAADLYSSVAYGPEAGITEIAQLGVDVKWLIVPITLATVILLTALIISYIMGVSAYPNGGGAYAIAKDNFRAPWVRLLASSSLMIDYILTVAVSISSGIQQIASAYPILAPHVVGLSIACIIIILLVNLRGVSESASVFAWPTLFFMLCMVFLIGYGFIEGGPHGLVSKYTPPFGVFPKGLTLLLLLKAFSSACSSLTGIETISNSVPIFREPRTRGAIKAYIALGTITGITLIGFSCLLYFQGISVNPNNTMLSQLLGSYFGHSILYQIIIWATFLVLILAANSTFTGFPQLTALMAGDGFLPRSLLVRGDRLGYSNGMLVLAALSALLIEGFRAQTNSLIPLYAIGVFVAFTVAQIGLVKRWLRVRGKMWRLKSFINSFGAVLSAVVAIVFAVTKFTGGAWIVLVVLPLLMFMATKIRKHYTLLADELRINLKEERPIRHHVVTILLLSGLHRVTLNSLSFALSLNSDVIAVYVGFDDESIARIEKRWEEWGNPCRLVTLKSEYRSLIQPVQRFIKFVESREGGRPDHIHIILSQFLPKRHWAQILHNQSSLLLRTWFLWNKDVIITTVPYHLNESEIESEKT</sequence>